<dbReference type="Proteomes" id="UP000199668">
    <property type="component" value="Unassembled WGS sequence"/>
</dbReference>
<dbReference type="PANTHER" id="PTHR43280:SF28">
    <property type="entry name" value="HTH-TYPE TRANSCRIPTIONAL ACTIVATOR RHAS"/>
    <property type="match status" value="1"/>
</dbReference>
<dbReference type="STRING" id="266892.SAMN04488054_12714"/>
<sequence length="296" mass="34717">MHIKTSTKEPLEFISAGQFISSKPWTHEKRVIDSYELIIGVNDTLYMEQSDQKYNIDPGQTMLVLPDQIHEGFCPCAPGLSFYWVHFVSPSPVYHISNEEMDQEISRLRKNPDTQSSISDIYLPQYFHGAVSDRVNILFQQLLHIDNSNYYTSTSVHYLLTSLLIELSEQNITNFYYDLKDNQMDHHLVRIMEWTRVHAFEDITVGKVAEQFNYNKNYLSRLFKSKIGMNLSEYIHLLKISKAKELLSRTNSSVKEVAAALGIEDEKYFMKMFKKYENMTPTEFRKAFYRTHMNNT</sequence>
<dbReference type="PANTHER" id="PTHR43280">
    <property type="entry name" value="ARAC-FAMILY TRANSCRIPTIONAL REGULATOR"/>
    <property type="match status" value="1"/>
</dbReference>
<organism evidence="5 6">
    <name type="scientific">Salibacterium qingdaonense</name>
    <dbReference type="NCBI Taxonomy" id="266892"/>
    <lineage>
        <taxon>Bacteria</taxon>
        <taxon>Bacillati</taxon>
        <taxon>Bacillota</taxon>
        <taxon>Bacilli</taxon>
        <taxon>Bacillales</taxon>
        <taxon>Bacillaceae</taxon>
    </lineage>
</organism>
<dbReference type="RefSeq" id="WP_090927930.1">
    <property type="nucleotide sequence ID" value="NZ_FOTY01000027.1"/>
</dbReference>
<dbReference type="SUPFAM" id="SSF51215">
    <property type="entry name" value="Regulatory protein AraC"/>
    <property type="match status" value="1"/>
</dbReference>
<evidence type="ECO:0000313" key="5">
    <source>
        <dbReference type="EMBL" id="SFM27659.1"/>
    </source>
</evidence>
<evidence type="ECO:0000259" key="4">
    <source>
        <dbReference type="PROSITE" id="PS01124"/>
    </source>
</evidence>
<protein>
    <submittedName>
        <fullName evidence="5">AraC-type DNA-binding protein</fullName>
    </submittedName>
</protein>
<dbReference type="InterPro" id="IPR037923">
    <property type="entry name" value="HTH-like"/>
</dbReference>
<keyword evidence="1" id="KW-0805">Transcription regulation</keyword>
<evidence type="ECO:0000256" key="2">
    <source>
        <dbReference type="ARBA" id="ARBA00023125"/>
    </source>
</evidence>
<evidence type="ECO:0000313" key="6">
    <source>
        <dbReference type="Proteomes" id="UP000199668"/>
    </source>
</evidence>
<name>A0A1I4PIL6_9BACI</name>
<dbReference type="InterPro" id="IPR009057">
    <property type="entry name" value="Homeodomain-like_sf"/>
</dbReference>
<gene>
    <name evidence="5" type="ORF">SAMN04488054_12714</name>
</gene>
<dbReference type="SUPFAM" id="SSF46689">
    <property type="entry name" value="Homeodomain-like"/>
    <property type="match status" value="2"/>
</dbReference>
<feature type="domain" description="HTH araC/xylS-type" evidence="4">
    <location>
        <begin position="189"/>
        <end position="287"/>
    </location>
</feature>
<dbReference type="PROSITE" id="PS00041">
    <property type="entry name" value="HTH_ARAC_FAMILY_1"/>
    <property type="match status" value="1"/>
</dbReference>
<dbReference type="Gene3D" id="1.10.10.60">
    <property type="entry name" value="Homeodomain-like"/>
    <property type="match status" value="2"/>
</dbReference>
<dbReference type="Pfam" id="PF12833">
    <property type="entry name" value="HTH_18"/>
    <property type="match status" value="1"/>
</dbReference>
<dbReference type="EMBL" id="FOTY01000027">
    <property type="protein sequence ID" value="SFM27659.1"/>
    <property type="molecule type" value="Genomic_DNA"/>
</dbReference>
<keyword evidence="6" id="KW-1185">Reference proteome</keyword>
<dbReference type="AlphaFoldDB" id="A0A1I4PIL6"/>
<evidence type="ECO:0000256" key="3">
    <source>
        <dbReference type="ARBA" id="ARBA00023163"/>
    </source>
</evidence>
<dbReference type="SMART" id="SM00342">
    <property type="entry name" value="HTH_ARAC"/>
    <property type="match status" value="1"/>
</dbReference>
<dbReference type="OrthoDB" id="192171at2"/>
<dbReference type="GO" id="GO:0003700">
    <property type="term" value="F:DNA-binding transcription factor activity"/>
    <property type="evidence" value="ECO:0007669"/>
    <property type="project" value="InterPro"/>
</dbReference>
<dbReference type="InterPro" id="IPR018060">
    <property type="entry name" value="HTH_AraC"/>
</dbReference>
<dbReference type="PROSITE" id="PS01124">
    <property type="entry name" value="HTH_ARAC_FAMILY_2"/>
    <property type="match status" value="1"/>
</dbReference>
<keyword evidence="3" id="KW-0804">Transcription</keyword>
<accession>A0A1I4PIL6</accession>
<proteinExistence type="predicted"/>
<dbReference type="InterPro" id="IPR018062">
    <property type="entry name" value="HTH_AraC-typ_CS"/>
</dbReference>
<keyword evidence="2 5" id="KW-0238">DNA-binding</keyword>
<evidence type="ECO:0000256" key="1">
    <source>
        <dbReference type="ARBA" id="ARBA00023015"/>
    </source>
</evidence>
<reference evidence="5 6" key="1">
    <citation type="submission" date="2016-10" db="EMBL/GenBank/DDBJ databases">
        <authorList>
            <person name="de Groot N.N."/>
        </authorList>
    </citation>
    <scope>NUCLEOTIDE SEQUENCE [LARGE SCALE GENOMIC DNA]</scope>
    <source>
        <strain evidence="5 6">CGMCC 1.6134</strain>
    </source>
</reference>
<dbReference type="GO" id="GO:0043565">
    <property type="term" value="F:sequence-specific DNA binding"/>
    <property type="evidence" value="ECO:0007669"/>
    <property type="project" value="InterPro"/>
</dbReference>